<dbReference type="EC" id="3.1.3.16" evidence="4"/>
<dbReference type="Gene3D" id="3.60.40.10">
    <property type="entry name" value="PPM-type phosphatase domain"/>
    <property type="match status" value="1"/>
</dbReference>
<feature type="region of interest" description="Disordered" evidence="18">
    <location>
        <begin position="82"/>
        <end position="124"/>
    </location>
</feature>
<evidence type="ECO:0000256" key="14">
    <source>
        <dbReference type="ARBA" id="ARBA00044323"/>
    </source>
</evidence>
<proteinExistence type="inferred from homology"/>
<comment type="cofactor">
    <cofactor evidence="1">
        <name>Mn(2+)</name>
        <dbReference type="ChEBI" id="CHEBI:29035"/>
    </cofactor>
</comment>
<feature type="domain" description="PPM-type phosphatase" evidence="19">
    <location>
        <begin position="321"/>
        <end position="573"/>
    </location>
</feature>
<comment type="similarity">
    <text evidence="3 17">Belongs to the PP2C family.</text>
</comment>
<evidence type="ECO:0000313" key="21">
    <source>
        <dbReference type="Proteomes" id="UP000694724"/>
    </source>
</evidence>
<evidence type="ECO:0000256" key="13">
    <source>
        <dbReference type="ARBA" id="ARBA00044233"/>
    </source>
</evidence>
<evidence type="ECO:0000256" key="6">
    <source>
        <dbReference type="ARBA" id="ARBA00022801"/>
    </source>
</evidence>
<comment type="subcellular location">
    <subcellularLocation>
        <location evidence="2">Mitochondrion matrix</location>
    </subcellularLocation>
</comment>
<dbReference type="EC" id="3.1.3.52" evidence="11"/>
<keyword evidence="6 17" id="KW-0378">Hydrolase</keyword>
<dbReference type="AlphaFoldDB" id="A0A8D1U6S7"/>
<protein>
    <recommendedName>
        <fullName evidence="12">Protein phosphatase Mn(2+)-dependent 1K</fullName>
        <ecNumber evidence="4">3.1.3.16</ecNumber>
        <ecNumber evidence="11">3.1.3.52</ecNumber>
    </recommendedName>
    <alternativeName>
        <fullName evidence="14">Branched-chain alpha-ketoacid dehydrogenase phosphatase</fullName>
    </alternativeName>
    <alternativeName>
        <fullName evidence="13">Protein phosphatase 2C family member</fullName>
    </alternativeName>
</protein>
<keyword evidence="7 17" id="KW-0904">Protein phosphatase</keyword>
<sequence length="599" mass="65566">MESKRRRVPRGGERNASEPGCQSGCSVRRFFPFRGLEQRVGAGLSLTLAEPRAAGLSCTDSALGLNLTAGWRRLRSECGGLGRKEEETSEGTTDARRQHLPARVSLSRGPESPSSKPRTRGCRGARAPRRRCCRGRAEGDGATAGICTRSGWLAGETARRKVRYPSRLQCRAVRTRCFLRVLPWPLICLSPGAAPRIANCPKLHQFSGRQPVVPLTFFFIPEPAGVMSTAALITLVRRGGTQVRSRALLSGRLLQDGRWGVTPTCPGSTSEPRCSRFDPDGSGRPATWDNFGFWDNRIDEPILLPPSIKYGKPIPKVSLANVGGASQIGKRKENEDRFDFAQLTDQILYFAVYDGHGGPAAADFCHTHMEQCILDLLPKEQDLETVLTLAFLEIDKAFARHAHLSADATLLTSGTTATVALLRDGIELVVASVGDSRAILCRKGKPMKLTIDHTPERKDEKERIKKCGGFVAWNSLGQPHVNGRLAMTRSLGDLDLKTSGVIAEPETRRIKLHHADDSFLVLTTDGINFMVNSQEICDFVNQCHDPSEAAHAVTEQAIQYGTEDNTTAVVVPFGAWGKYKNSEVTFSFSRSFASSGRWA</sequence>
<dbReference type="InterPro" id="IPR000222">
    <property type="entry name" value="PP2C_BS"/>
</dbReference>
<evidence type="ECO:0000256" key="4">
    <source>
        <dbReference type="ARBA" id="ARBA00013081"/>
    </source>
</evidence>
<dbReference type="GO" id="GO:0047385">
    <property type="term" value="F:[3-methyl-2-oxobutanoate dehydrogenase (lipoamide)]-phosphatase activity"/>
    <property type="evidence" value="ECO:0007669"/>
    <property type="project" value="UniProtKB-EC"/>
</dbReference>
<dbReference type="GO" id="GO:0046872">
    <property type="term" value="F:metal ion binding"/>
    <property type="evidence" value="ECO:0007669"/>
    <property type="project" value="UniProtKB-KW"/>
</dbReference>
<dbReference type="GO" id="GO:0005759">
    <property type="term" value="C:mitochondrial matrix"/>
    <property type="evidence" value="ECO:0007669"/>
    <property type="project" value="UniProtKB-SubCell"/>
</dbReference>
<evidence type="ECO:0000256" key="12">
    <source>
        <dbReference type="ARBA" id="ARBA00044138"/>
    </source>
</evidence>
<evidence type="ECO:0000256" key="7">
    <source>
        <dbReference type="ARBA" id="ARBA00022912"/>
    </source>
</evidence>
<evidence type="ECO:0000256" key="1">
    <source>
        <dbReference type="ARBA" id="ARBA00001936"/>
    </source>
</evidence>
<evidence type="ECO:0000256" key="2">
    <source>
        <dbReference type="ARBA" id="ARBA00004305"/>
    </source>
</evidence>
<dbReference type="SUPFAM" id="SSF81606">
    <property type="entry name" value="PP2C-like"/>
    <property type="match status" value="1"/>
</dbReference>
<dbReference type="CDD" id="cd00143">
    <property type="entry name" value="PP2Cc"/>
    <property type="match status" value="1"/>
</dbReference>
<reference evidence="20" key="1">
    <citation type="submission" date="2025-08" db="UniProtKB">
        <authorList>
            <consortium name="Ensembl"/>
        </authorList>
    </citation>
    <scope>IDENTIFICATION</scope>
</reference>
<evidence type="ECO:0000256" key="16">
    <source>
        <dbReference type="ARBA" id="ARBA00051559"/>
    </source>
</evidence>
<accession>A0A8D1U6S7</accession>
<dbReference type="InterPro" id="IPR015655">
    <property type="entry name" value="PP2C"/>
</dbReference>
<keyword evidence="8" id="KW-0809">Transit peptide</keyword>
<dbReference type="PROSITE" id="PS51746">
    <property type="entry name" value="PPM_2"/>
    <property type="match status" value="1"/>
</dbReference>
<keyword evidence="10" id="KW-0464">Manganese</keyword>
<dbReference type="SMART" id="SM00332">
    <property type="entry name" value="PP2Cc"/>
    <property type="match status" value="1"/>
</dbReference>
<organism evidence="20 21">
    <name type="scientific">Sus scrofa</name>
    <name type="common">Pig</name>
    <dbReference type="NCBI Taxonomy" id="9823"/>
    <lineage>
        <taxon>Eukaryota</taxon>
        <taxon>Metazoa</taxon>
        <taxon>Chordata</taxon>
        <taxon>Craniata</taxon>
        <taxon>Vertebrata</taxon>
        <taxon>Euteleostomi</taxon>
        <taxon>Mammalia</taxon>
        <taxon>Eutheria</taxon>
        <taxon>Laurasiatheria</taxon>
        <taxon>Artiodactyla</taxon>
        <taxon>Suina</taxon>
        <taxon>Suidae</taxon>
        <taxon>Sus</taxon>
    </lineage>
</organism>
<dbReference type="Ensembl" id="ENSSSCT00055039312.1">
    <property type="protein sequence ID" value="ENSSSCP00055031267.1"/>
    <property type="gene ID" value="ENSSSCG00055020053.1"/>
</dbReference>
<dbReference type="InterPro" id="IPR036457">
    <property type="entry name" value="PPM-type-like_dom_sf"/>
</dbReference>
<evidence type="ECO:0000313" key="20">
    <source>
        <dbReference type="Ensembl" id="ENSSSCP00055031267.1"/>
    </source>
</evidence>
<keyword evidence="5" id="KW-0479">Metal-binding</keyword>
<evidence type="ECO:0000256" key="17">
    <source>
        <dbReference type="RuleBase" id="RU003465"/>
    </source>
</evidence>
<comment type="catalytic activity">
    <reaction evidence="15">
        <text>O-phospho-L-seryl-[protein] + H2O = L-seryl-[protein] + phosphate</text>
        <dbReference type="Rhea" id="RHEA:20629"/>
        <dbReference type="Rhea" id="RHEA-COMP:9863"/>
        <dbReference type="Rhea" id="RHEA-COMP:11604"/>
        <dbReference type="ChEBI" id="CHEBI:15377"/>
        <dbReference type="ChEBI" id="CHEBI:29999"/>
        <dbReference type="ChEBI" id="CHEBI:43474"/>
        <dbReference type="ChEBI" id="CHEBI:83421"/>
        <dbReference type="EC" id="3.1.3.16"/>
    </reaction>
    <physiologicalReaction direction="left-to-right" evidence="15">
        <dbReference type="Rhea" id="RHEA:20630"/>
    </physiologicalReaction>
</comment>
<evidence type="ECO:0000256" key="18">
    <source>
        <dbReference type="SAM" id="MobiDB-lite"/>
    </source>
</evidence>
<evidence type="ECO:0000256" key="3">
    <source>
        <dbReference type="ARBA" id="ARBA00006702"/>
    </source>
</evidence>
<evidence type="ECO:0000256" key="11">
    <source>
        <dbReference type="ARBA" id="ARBA00044043"/>
    </source>
</evidence>
<name>A0A8D1U6S7_PIG</name>
<dbReference type="SMART" id="SM00331">
    <property type="entry name" value="PP2C_SIG"/>
    <property type="match status" value="1"/>
</dbReference>
<dbReference type="PROSITE" id="PS01032">
    <property type="entry name" value="PPM_1"/>
    <property type="match status" value="1"/>
</dbReference>
<evidence type="ECO:0000259" key="19">
    <source>
        <dbReference type="PROSITE" id="PS51746"/>
    </source>
</evidence>
<feature type="region of interest" description="Disordered" evidence="18">
    <location>
        <begin position="1"/>
        <end position="21"/>
    </location>
</feature>
<dbReference type="GO" id="GO:0004722">
    <property type="term" value="F:protein serine/threonine phosphatase activity"/>
    <property type="evidence" value="ECO:0007669"/>
    <property type="project" value="UniProtKB-EC"/>
</dbReference>
<keyword evidence="9" id="KW-0496">Mitochondrion</keyword>
<dbReference type="Proteomes" id="UP000694724">
    <property type="component" value="Unplaced"/>
</dbReference>
<evidence type="ECO:0000256" key="10">
    <source>
        <dbReference type="ARBA" id="ARBA00023211"/>
    </source>
</evidence>
<dbReference type="InterPro" id="IPR001932">
    <property type="entry name" value="PPM-type_phosphatase-like_dom"/>
</dbReference>
<dbReference type="PANTHER" id="PTHR47992">
    <property type="entry name" value="PROTEIN PHOSPHATASE"/>
    <property type="match status" value="1"/>
</dbReference>
<evidence type="ECO:0000256" key="8">
    <source>
        <dbReference type="ARBA" id="ARBA00022946"/>
    </source>
</evidence>
<evidence type="ECO:0000256" key="9">
    <source>
        <dbReference type="ARBA" id="ARBA00023128"/>
    </source>
</evidence>
<comment type="catalytic activity">
    <reaction evidence="16">
        <text>O-phospho-L-seryl-[3-methyl-2-oxobutanoate dehydrogenase] + H2O = L-seryl-[3-methyl-2-oxobutanoate dehydrogenase] + phosphate</text>
        <dbReference type="Rhea" id="RHEA:77247"/>
        <dbReference type="Rhea" id="RHEA-COMP:13695"/>
        <dbReference type="Rhea" id="RHEA-COMP:13696"/>
        <dbReference type="ChEBI" id="CHEBI:15377"/>
        <dbReference type="ChEBI" id="CHEBI:29999"/>
        <dbReference type="ChEBI" id="CHEBI:43474"/>
        <dbReference type="ChEBI" id="CHEBI:83421"/>
        <dbReference type="EC" id="3.1.3.52"/>
    </reaction>
    <physiologicalReaction direction="left-to-right" evidence="16">
        <dbReference type="Rhea" id="RHEA:77248"/>
    </physiologicalReaction>
</comment>
<evidence type="ECO:0000256" key="15">
    <source>
        <dbReference type="ARBA" id="ARBA00047986"/>
    </source>
</evidence>
<evidence type="ECO:0000256" key="5">
    <source>
        <dbReference type="ARBA" id="ARBA00022723"/>
    </source>
</evidence>
<dbReference type="FunFam" id="3.60.40.10:FF:000033">
    <property type="entry name" value="Protein phosphatase 1K, mitochondrial"/>
    <property type="match status" value="1"/>
</dbReference>
<dbReference type="Pfam" id="PF00481">
    <property type="entry name" value="PP2C"/>
    <property type="match status" value="1"/>
</dbReference>